<dbReference type="AlphaFoldDB" id="A0A7W9BFM7"/>
<accession>A0A7W9BFM7</accession>
<keyword evidence="1" id="KW-0732">Signal</keyword>
<comment type="caution">
    <text evidence="3">The sequence shown here is derived from an EMBL/GenBank/DDBJ whole genome shotgun (WGS) entry which is preliminary data.</text>
</comment>
<dbReference type="Pfam" id="PF13472">
    <property type="entry name" value="Lipase_GDSL_2"/>
    <property type="match status" value="1"/>
</dbReference>
<evidence type="ECO:0000259" key="2">
    <source>
        <dbReference type="Pfam" id="PF13472"/>
    </source>
</evidence>
<proteinExistence type="predicted"/>
<feature type="chain" id="PRO_5031490755" evidence="1">
    <location>
        <begin position="28"/>
        <end position="241"/>
    </location>
</feature>
<protein>
    <submittedName>
        <fullName evidence="3">Lysophospholipase L1-like esterase</fullName>
    </submittedName>
</protein>
<dbReference type="PANTHER" id="PTHR30383">
    <property type="entry name" value="THIOESTERASE 1/PROTEASE 1/LYSOPHOSPHOLIPASE L1"/>
    <property type="match status" value="1"/>
</dbReference>
<feature type="domain" description="SGNH hydrolase-type esterase" evidence="2">
    <location>
        <begin position="65"/>
        <end position="227"/>
    </location>
</feature>
<sequence length="241" mass="25737">MIERRHLLAGALAAPVVGSMLARPAFAADHAAAEKRLHDDWAWTGRYVEENRQLIASRVPVGIVFMGDSITQGWRDKRPGFFRPGRIGRGIGGQTSPQMLVRFMADVVALRPKAVHIMAGTNDIAGNTGPMTLEQTEATLTAMAQLATANGIKVLLASVPPAGNFPWRPGLDTVTPIRAINGWARGWAARQRATFVDYTPVLADASGAMKAGLAYDGVHPTEAGYDAMATVIEPVLKGMGL</sequence>
<feature type="signal peptide" evidence="1">
    <location>
        <begin position="1"/>
        <end position="27"/>
    </location>
</feature>
<keyword evidence="4" id="KW-1185">Reference proteome</keyword>
<evidence type="ECO:0000256" key="1">
    <source>
        <dbReference type="SAM" id="SignalP"/>
    </source>
</evidence>
<dbReference type="EMBL" id="JACIJK010000010">
    <property type="protein sequence ID" value="MBB5716292.1"/>
    <property type="molecule type" value="Genomic_DNA"/>
</dbReference>
<dbReference type="InterPro" id="IPR036514">
    <property type="entry name" value="SGNH_hydro_sf"/>
</dbReference>
<reference evidence="3 4" key="1">
    <citation type="submission" date="2020-08" db="EMBL/GenBank/DDBJ databases">
        <title>Genomic Encyclopedia of Type Strains, Phase IV (KMG-IV): sequencing the most valuable type-strain genomes for metagenomic binning, comparative biology and taxonomic classification.</title>
        <authorList>
            <person name="Goeker M."/>
        </authorList>
    </citation>
    <scope>NUCLEOTIDE SEQUENCE [LARGE SCALE GENOMIC DNA]</scope>
    <source>
        <strain evidence="3 4">DSM 100044</strain>
    </source>
</reference>
<organism evidence="3 4">
    <name type="scientific">Sphingomonas aerophila</name>
    <dbReference type="NCBI Taxonomy" id="1344948"/>
    <lineage>
        <taxon>Bacteria</taxon>
        <taxon>Pseudomonadati</taxon>
        <taxon>Pseudomonadota</taxon>
        <taxon>Alphaproteobacteria</taxon>
        <taxon>Sphingomonadales</taxon>
        <taxon>Sphingomonadaceae</taxon>
        <taxon>Sphingomonas</taxon>
    </lineage>
</organism>
<dbReference type="Gene3D" id="3.40.50.1110">
    <property type="entry name" value="SGNH hydrolase"/>
    <property type="match status" value="1"/>
</dbReference>
<dbReference type="InterPro" id="IPR051532">
    <property type="entry name" value="Ester_Hydrolysis_Enzymes"/>
</dbReference>
<evidence type="ECO:0000313" key="4">
    <source>
        <dbReference type="Proteomes" id="UP000546200"/>
    </source>
</evidence>
<dbReference type="PROSITE" id="PS51318">
    <property type="entry name" value="TAT"/>
    <property type="match status" value="1"/>
</dbReference>
<name>A0A7W9BFM7_9SPHN</name>
<dbReference type="InterPro" id="IPR013830">
    <property type="entry name" value="SGNH_hydro"/>
</dbReference>
<dbReference type="Proteomes" id="UP000546200">
    <property type="component" value="Unassembled WGS sequence"/>
</dbReference>
<dbReference type="RefSeq" id="WP_184059441.1">
    <property type="nucleotide sequence ID" value="NZ_JACIJK010000010.1"/>
</dbReference>
<dbReference type="InterPro" id="IPR006311">
    <property type="entry name" value="TAT_signal"/>
</dbReference>
<dbReference type="SUPFAM" id="SSF52266">
    <property type="entry name" value="SGNH hydrolase"/>
    <property type="match status" value="1"/>
</dbReference>
<evidence type="ECO:0000313" key="3">
    <source>
        <dbReference type="EMBL" id="MBB5716292.1"/>
    </source>
</evidence>
<dbReference type="PANTHER" id="PTHR30383:SF5">
    <property type="entry name" value="SGNH HYDROLASE-TYPE ESTERASE DOMAIN-CONTAINING PROTEIN"/>
    <property type="match status" value="1"/>
</dbReference>
<dbReference type="GO" id="GO:0004622">
    <property type="term" value="F:phosphatidylcholine lysophospholipase activity"/>
    <property type="evidence" value="ECO:0007669"/>
    <property type="project" value="TreeGrafter"/>
</dbReference>
<gene>
    <name evidence="3" type="ORF">FHS94_003155</name>
</gene>